<feature type="domain" description="YABBY protein C-terminal" evidence="2">
    <location>
        <begin position="26"/>
        <end position="65"/>
    </location>
</feature>
<dbReference type="Pfam" id="PF04690">
    <property type="entry name" value="YABBY"/>
    <property type="match status" value="1"/>
</dbReference>
<dbReference type="InterPro" id="IPR056775">
    <property type="entry name" value="YABBY_C"/>
</dbReference>
<dbReference type="OrthoDB" id="667577at2759"/>
<organism evidence="3 4">
    <name type="scientific">Sanghuangporus baumii</name>
    <name type="common">Phellinus baumii</name>
    <dbReference type="NCBI Taxonomy" id="108892"/>
    <lineage>
        <taxon>Eukaryota</taxon>
        <taxon>Fungi</taxon>
        <taxon>Dikarya</taxon>
        <taxon>Basidiomycota</taxon>
        <taxon>Agaricomycotina</taxon>
        <taxon>Agaricomycetes</taxon>
        <taxon>Hymenochaetales</taxon>
        <taxon>Hymenochaetaceae</taxon>
        <taxon>Sanghuangporus</taxon>
    </lineage>
</organism>
<evidence type="ECO:0000259" key="2">
    <source>
        <dbReference type="Pfam" id="PF04690"/>
    </source>
</evidence>
<proteinExistence type="predicted"/>
<dbReference type="InterPro" id="IPR036910">
    <property type="entry name" value="HMG_box_dom_sf"/>
</dbReference>
<dbReference type="AlphaFoldDB" id="A0A9Q5HT95"/>
<name>A0A9Q5HT95_SANBA</name>
<accession>A0A9Q5HT95</accession>
<dbReference type="Proteomes" id="UP000757232">
    <property type="component" value="Unassembled WGS sequence"/>
</dbReference>
<comment type="caution">
    <text evidence="3">The sequence shown here is derived from an EMBL/GenBank/DDBJ whole genome shotgun (WGS) entry which is preliminary data.</text>
</comment>
<dbReference type="EMBL" id="LNZH02000208">
    <property type="protein sequence ID" value="OCB85583.1"/>
    <property type="molecule type" value="Genomic_DNA"/>
</dbReference>
<dbReference type="Gene3D" id="1.10.30.10">
    <property type="entry name" value="High mobility group box domain"/>
    <property type="match status" value="1"/>
</dbReference>
<dbReference type="SUPFAM" id="SSF47095">
    <property type="entry name" value="HMG-box"/>
    <property type="match status" value="1"/>
</dbReference>
<reference evidence="3" key="1">
    <citation type="submission" date="2016-06" db="EMBL/GenBank/DDBJ databases">
        <title>Draft Genome sequence of the fungus Inonotus baumii.</title>
        <authorList>
            <person name="Zhu H."/>
            <person name="Lin W."/>
        </authorList>
    </citation>
    <scope>NUCLEOTIDE SEQUENCE</scope>
    <source>
        <strain evidence="3">821</strain>
    </source>
</reference>
<evidence type="ECO:0000313" key="4">
    <source>
        <dbReference type="Proteomes" id="UP000757232"/>
    </source>
</evidence>
<protein>
    <recommendedName>
        <fullName evidence="2">YABBY protein C-terminal domain-containing protein</fullName>
    </recommendedName>
</protein>
<evidence type="ECO:0000313" key="3">
    <source>
        <dbReference type="EMBL" id="OCB85583.1"/>
    </source>
</evidence>
<feature type="compositionally biased region" description="Basic and acidic residues" evidence="1">
    <location>
        <begin position="1"/>
        <end position="12"/>
    </location>
</feature>
<gene>
    <name evidence="3" type="ORF">A7U60_g7231</name>
</gene>
<sequence length="71" mass="7841">MAKKATGSEKPARKTKSGGAAKKGKVSPYNKFMKEELARLKESSPDLKHPERFKIAATNWAKAKENPKNAK</sequence>
<feature type="region of interest" description="Disordered" evidence="1">
    <location>
        <begin position="1"/>
        <end position="30"/>
    </location>
</feature>
<evidence type="ECO:0000256" key="1">
    <source>
        <dbReference type="SAM" id="MobiDB-lite"/>
    </source>
</evidence>
<keyword evidence="4" id="KW-1185">Reference proteome</keyword>